<dbReference type="GO" id="GO:0003700">
    <property type="term" value="F:DNA-binding transcription factor activity"/>
    <property type="evidence" value="ECO:0007669"/>
    <property type="project" value="InterPro"/>
</dbReference>
<feature type="region of interest" description="Disordered" evidence="2">
    <location>
        <begin position="1"/>
        <end position="35"/>
    </location>
</feature>
<gene>
    <name evidence="3" type="ORF">ACJ73_03021</name>
</gene>
<evidence type="ECO:0000256" key="2">
    <source>
        <dbReference type="SAM" id="MobiDB-lite"/>
    </source>
</evidence>
<dbReference type="EMBL" id="LGTZ01000345">
    <property type="protein sequence ID" value="OJD25610.1"/>
    <property type="molecule type" value="Genomic_DNA"/>
</dbReference>
<dbReference type="Proteomes" id="UP000242791">
    <property type="component" value="Unassembled WGS sequence"/>
</dbReference>
<reference evidence="3 4" key="1">
    <citation type="submission" date="2015-08" db="EMBL/GenBank/DDBJ databases">
        <title>Emmonsia species relationships and genome sequence.</title>
        <authorList>
            <person name="Cuomo C.A."/>
            <person name="Schwartz I.S."/>
            <person name="Kenyon C."/>
            <person name="De Hoog G.S."/>
            <person name="Govender N.P."/>
            <person name="Botha A."/>
            <person name="Moreno L."/>
            <person name="De Vries M."/>
            <person name="Munoz J.F."/>
            <person name="Stielow J.B."/>
        </authorList>
    </citation>
    <scope>NUCLEOTIDE SEQUENCE [LARGE SCALE GENOMIC DNA]</scope>
    <source>
        <strain evidence="3 4">EI222</strain>
    </source>
</reference>
<feature type="compositionally biased region" description="Low complexity" evidence="2">
    <location>
        <begin position="1"/>
        <end position="13"/>
    </location>
</feature>
<proteinExistence type="predicted"/>
<dbReference type="InterPro" id="IPR046347">
    <property type="entry name" value="bZIP_sf"/>
</dbReference>
<feature type="region of interest" description="Disordered" evidence="2">
    <location>
        <begin position="201"/>
        <end position="225"/>
    </location>
</feature>
<name>A0A1J9QC02_9EURO</name>
<dbReference type="PANTHER" id="PTHR42070:SF1">
    <property type="entry name" value="FILAMENT ASSOCIATED PROTEIN, PUTATIVE (AFU_ORTHOLOGUE AFUA_8G06630)-RELATED"/>
    <property type="match status" value="1"/>
</dbReference>
<accession>A0A1J9QC02</accession>
<dbReference type="OrthoDB" id="4505928at2759"/>
<sequence length="331" mass="35915">MSTPADLNNNNNNDDLRKSQKKSRDHTLTRVRNNQRRCRQRRRQYIVTLEQKVEETDRLLSEARAEIAQLRSELMECRSHRPLEPDRDNQLAAEGGGSSATAAAAAGSGGGLGSIDAAAWMVPPGEMGGYRHVSGHNNHGERDLLDLLPSPTPAEVDDGWAASTFHIQTADIGYNNVMPNPLPLQRVDILSSPSLALTTKPCETTTYGSKPPPDAITADGGAATTPPATSLSFSTTSTPTLTALQLQDLVLPNIPASLLSSSFYTLSPADESTTPCTQAFLFISQQNFKGIDASVIERWLCRGFRQATDPREGCRVENNLLFQLLDFISGP</sequence>
<evidence type="ECO:0000313" key="4">
    <source>
        <dbReference type="Proteomes" id="UP000242791"/>
    </source>
</evidence>
<evidence type="ECO:0008006" key="5">
    <source>
        <dbReference type="Google" id="ProtNLM"/>
    </source>
</evidence>
<dbReference type="SUPFAM" id="SSF57959">
    <property type="entry name" value="Leucine zipper domain"/>
    <property type="match status" value="1"/>
</dbReference>
<feature type="coiled-coil region" evidence="1">
    <location>
        <begin position="46"/>
        <end position="80"/>
    </location>
</feature>
<dbReference type="AlphaFoldDB" id="A0A1J9QC02"/>
<evidence type="ECO:0000256" key="1">
    <source>
        <dbReference type="SAM" id="Coils"/>
    </source>
</evidence>
<keyword evidence="1" id="KW-0175">Coiled coil</keyword>
<dbReference type="VEuPathDB" id="FungiDB:ACJ73_03021"/>
<dbReference type="STRING" id="1658174.A0A1J9QC02"/>
<keyword evidence="4" id="KW-1185">Reference proteome</keyword>
<feature type="region of interest" description="Disordered" evidence="2">
    <location>
        <begin position="81"/>
        <end position="108"/>
    </location>
</feature>
<dbReference type="Gene3D" id="1.20.5.170">
    <property type="match status" value="1"/>
</dbReference>
<feature type="compositionally biased region" description="Low complexity" evidence="2">
    <location>
        <begin position="215"/>
        <end position="225"/>
    </location>
</feature>
<organism evidence="3 4">
    <name type="scientific">Blastomyces percursus</name>
    <dbReference type="NCBI Taxonomy" id="1658174"/>
    <lineage>
        <taxon>Eukaryota</taxon>
        <taxon>Fungi</taxon>
        <taxon>Dikarya</taxon>
        <taxon>Ascomycota</taxon>
        <taxon>Pezizomycotina</taxon>
        <taxon>Eurotiomycetes</taxon>
        <taxon>Eurotiomycetidae</taxon>
        <taxon>Onygenales</taxon>
        <taxon>Ajellomycetaceae</taxon>
        <taxon>Blastomyces</taxon>
    </lineage>
</organism>
<dbReference type="PANTHER" id="PTHR42070">
    <property type="entry name" value="FILAMENT ASSOCIATED PROTEIN, PUTATIVE (AFU_ORTHOLOGUE AFUA_8G06630)-RELATED"/>
    <property type="match status" value="1"/>
</dbReference>
<protein>
    <recommendedName>
        <fullName evidence="5">BZIP domain-containing protein</fullName>
    </recommendedName>
</protein>
<evidence type="ECO:0000313" key="3">
    <source>
        <dbReference type="EMBL" id="OJD25610.1"/>
    </source>
</evidence>
<comment type="caution">
    <text evidence="3">The sequence shown here is derived from an EMBL/GenBank/DDBJ whole genome shotgun (WGS) entry which is preliminary data.</text>
</comment>